<dbReference type="Proteomes" id="UP000327007">
    <property type="component" value="Unassembled WGS sequence"/>
</dbReference>
<dbReference type="EMBL" id="VYQC01000001">
    <property type="protein sequence ID" value="KAA9050394.1"/>
    <property type="molecule type" value="Genomic_DNA"/>
</dbReference>
<dbReference type="Proteomes" id="UP000435059">
    <property type="component" value="Unassembled WGS sequence"/>
</dbReference>
<dbReference type="Proteomes" id="UP000183040">
    <property type="component" value="Unassembled WGS sequence"/>
</dbReference>
<sequence length="199" mass="22792">MLHLSTVESTTLELLKKLQQLPVLCNTRLVGGTALALQLGHRKSVDLDFFGQINVDSQDLKEALRTLGTLTILNDSKNIHIYVLNEVKIDIVNYTYPWLDDVVYKDGIRLASPRDIAAMKITAIEGRGTKKDFVDIYFLLKKYSLKNLLDFYSRKYPDSSSFMAMKSLAYFEDAEEEPMPYMLVDVSWDEIKKSILSRL</sequence>
<evidence type="ECO:0000313" key="5">
    <source>
        <dbReference type="EMBL" id="SEA34736.1"/>
    </source>
</evidence>
<dbReference type="EMBL" id="WDER01000086">
    <property type="protein sequence ID" value="KAB6078766.1"/>
    <property type="molecule type" value="Genomic_DNA"/>
</dbReference>
<dbReference type="GO" id="GO:0016740">
    <property type="term" value="F:transferase activity"/>
    <property type="evidence" value="ECO:0007669"/>
    <property type="project" value="UniProtKB-KW"/>
</dbReference>
<evidence type="ECO:0000313" key="10">
    <source>
        <dbReference type="Proteomes" id="UP000474077"/>
    </source>
</evidence>
<reference evidence="8 9" key="4">
    <citation type="journal article" date="2019" name="Nat. Med.">
        <title>A library of human gut bacterial isolates paired with longitudinal multiomics data enables mechanistic microbiome research.</title>
        <authorList>
            <person name="Poyet M."/>
            <person name="Groussin M."/>
            <person name="Gibbons S.M."/>
            <person name="Avila-Pacheco J."/>
            <person name="Jiang X."/>
            <person name="Kearney S.M."/>
            <person name="Perrotta A.R."/>
            <person name="Berdy B."/>
            <person name="Zhao S."/>
            <person name="Lieberman T.D."/>
            <person name="Swanson P.K."/>
            <person name="Smith M."/>
            <person name="Roesemann S."/>
            <person name="Alexander J.E."/>
            <person name="Rich S.A."/>
            <person name="Livny J."/>
            <person name="Vlamakis H."/>
            <person name="Clish C."/>
            <person name="Bullock K."/>
            <person name="Deik A."/>
            <person name="Scott J."/>
            <person name="Pierce K.A."/>
            <person name="Xavier R.J."/>
            <person name="Alm E.J."/>
        </authorList>
    </citation>
    <scope>NUCLEOTIDE SEQUENCE [LARGE SCALE GENOMIC DNA]</scope>
    <source>
        <strain evidence="4 8">BIOML-A58</strain>
        <strain evidence="2 10">BIOML-A73</strain>
        <strain evidence="3 9">BIOML-A74</strain>
    </source>
</reference>
<gene>
    <name evidence="1" type="ORF">F6S82_00115</name>
    <name evidence="4" type="ORF">GA398_20790</name>
    <name evidence="2" type="ORF">GA560_21895</name>
    <name evidence="3" type="ORF">GA574_27030</name>
    <name evidence="5" type="ORF">SAMN04487924_10540</name>
</gene>
<dbReference type="Proteomes" id="UP000474077">
    <property type="component" value="Unassembled WGS sequence"/>
</dbReference>
<evidence type="ECO:0000313" key="2">
    <source>
        <dbReference type="EMBL" id="KAB6078766.1"/>
    </source>
</evidence>
<evidence type="ECO:0000313" key="1">
    <source>
        <dbReference type="EMBL" id="KAA9050394.1"/>
    </source>
</evidence>
<keyword evidence="9" id="KW-1185">Reference proteome</keyword>
<proteinExistence type="predicted"/>
<dbReference type="InterPro" id="IPR014942">
    <property type="entry name" value="AbiEii"/>
</dbReference>
<evidence type="ECO:0000313" key="7">
    <source>
        <dbReference type="Proteomes" id="UP000327007"/>
    </source>
</evidence>
<dbReference type="EMBL" id="FNRP01000005">
    <property type="protein sequence ID" value="SEA34736.1"/>
    <property type="molecule type" value="Genomic_DNA"/>
</dbReference>
<dbReference type="EMBL" id="WDES01000079">
    <property type="protein sequence ID" value="KAB6080062.1"/>
    <property type="molecule type" value="Genomic_DNA"/>
</dbReference>
<evidence type="ECO:0000313" key="9">
    <source>
        <dbReference type="Proteomes" id="UP000435059"/>
    </source>
</evidence>
<dbReference type="RefSeq" id="WP_008644609.1">
    <property type="nucleotide sequence ID" value="NZ_CP041230.1"/>
</dbReference>
<reference evidence="5 6" key="1">
    <citation type="submission" date="2016-10" db="EMBL/GenBank/DDBJ databases">
        <authorList>
            <person name="de Groot N.N."/>
        </authorList>
    </citation>
    <scope>NUCLEOTIDE SEQUENCE [LARGE SCALE GENOMIC DNA]</scope>
    <source>
        <strain evidence="5 6">NLAE-zl-G339</strain>
    </source>
</reference>
<evidence type="ECO:0000313" key="4">
    <source>
        <dbReference type="EMBL" id="KAB6143355.1"/>
    </source>
</evidence>
<accession>A0A1H4AFU7</accession>
<protein>
    <submittedName>
        <fullName evidence="5">Nucleotidyl transferase AbiEii toxin, Type IV TA system</fullName>
    </submittedName>
    <submittedName>
        <fullName evidence="1">Nucleotidyl transferase AbiEii/AbiGii toxin family protein</fullName>
    </submittedName>
</protein>
<dbReference type="Proteomes" id="UP000434604">
    <property type="component" value="Unassembled WGS sequence"/>
</dbReference>
<evidence type="ECO:0000313" key="6">
    <source>
        <dbReference type="Proteomes" id="UP000183040"/>
    </source>
</evidence>
<organism evidence="5 6">
    <name type="scientific">Bacteroides xylanisolvens</name>
    <dbReference type="NCBI Taxonomy" id="371601"/>
    <lineage>
        <taxon>Bacteria</taxon>
        <taxon>Pseudomonadati</taxon>
        <taxon>Bacteroidota</taxon>
        <taxon>Bacteroidia</taxon>
        <taxon>Bacteroidales</taxon>
        <taxon>Bacteroidaceae</taxon>
        <taxon>Bacteroides</taxon>
    </lineage>
</organism>
<reference evidence="1" key="3">
    <citation type="journal article" date="2019" name="bioRxiv">
        <title>Acquired interbacterial defense systems protect against interspecies antagonism in the human gut microbiome.</title>
        <authorList>
            <person name="Ross B.D."/>
            <person name="Verster A.J."/>
            <person name="Radey M.C."/>
            <person name="Schmidtke D.T."/>
            <person name="Pope C.E."/>
            <person name="Hoffman L.R."/>
            <person name="Hajjar A.M."/>
            <person name="Peterson S.B."/>
            <person name="Borenstein E."/>
            <person name="Mougous J.D."/>
        </authorList>
    </citation>
    <scope>NUCLEOTIDE SEQUENCE</scope>
    <source>
        <strain evidence="1">H204</strain>
    </source>
</reference>
<dbReference type="EMBL" id="WDED01000040">
    <property type="protein sequence ID" value="KAB6143355.1"/>
    <property type="molecule type" value="Genomic_DNA"/>
</dbReference>
<name>A0A1H4AFU7_9BACE</name>
<reference evidence="1" key="5">
    <citation type="submission" date="2019-09" db="EMBL/GenBank/DDBJ databases">
        <authorList>
            <person name="Ross B.D."/>
            <person name="Verster A.J."/>
            <person name="Radey M.C."/>
            <person name="Schmidtke D.T."/>
            <person name="Pope C.E."/>
            <person name="Hoffman L.R."/>
            <person name="Hajjar A.M."/>
            <person name="Peterson S.B."/>
            <person name="Borenstein E."/>
            <person name="Mougous J.D."/>
        </authorList>
    </citation>
    <scope>NUCLEOTIDE SEQUENCE</scope>
    <source>
        <strain evidence="1">H204</strain>
    </source>
</reference>
<dbReference type="AlphaFoldDB" id="A0A1H4AFU7"/>
<evidence type="ECO:0000313" key="3">
    <source>
        <dbReference type="EMBL" id="KAB6080062.1"/>
    </source>
</evidence>
<keyword evidence="5" id="KW-0808">Transferase</keyword>
<evidence type="ECO:0000313" key="8">
    <source>
        <dbReference type="Proteomes" id="UP000434604"/>
    </source>
</evidence>
<reference evidence="7" key="2">
    <citation type="journal article" date="2018" name="J. Anim. Genet.">
        <title>Acquired interbacterial defense systems protect against interspecies antagonism in the human gut microbiome.</title>
        <authorList>
            <person name="Ross B.D."/>
            <person name="Verster A.J."/>
            <person name="Radey M.C."/>
            <person name="Schmidtke D.T."/>
            <person name="Pope C.E."/>
            <person name="Hoffman L.R."/>
            <person name="Hajjar A."/>
            <person name="Peterson S.B."/>
            <person name="Borenstein E."/>
            <person name="Mougous J."/>
        </authorList>
    </citation>
    <scope>NUCLEOTIDE SEQUENCE [LARGE SCALE GENOMIC DNA]</scope>
    <source>
        <strain evidence="7">H204</strain>
    </source>
</reference>
<dbReference type="Pfam" id="PF08843">
    <property type="entry name" value="AbiEii"/>
    <property type="match status" value="1"/>
</dbReference>